<dbReference type="AlphaFoldDB" id="A0A9W4JP33"/>
<dbReference type="Gene3D" id="3.30.200.20">
    <property type="entry name" value="Phosphorylase Kinase, domain 1"/>
    <property type="match status" value="1"/>
</dbReference>
<accession>A0A9W4JP33</accession>
<dbReference type="OrthoDB" id="4496730at2759"/>
<dbReference type="InterPro" id="IPR050235">
    <property type="entry name" value="CK1_Ser-Thr_kinase"/>
</dbReference>
<comment type="caution">
    <text evidence="1">The sequence shown here is derived from an EMBL/GenBank/DDBJ whole genome shotgun (WGS) entry which is preliminary data.</text>
</comment>
<dbReference type="PANTHER" id="PTHR11909">
    <property type="entry name" value="CASEIN KINASE-RELATED"/>
    <property type="match status" value="1"/>
</dbReference>
<dbReference type="SUPFAM" id="SSF56112">
    <property type="entry name" value="Protein kinase-like (PK-like)"/>
    <property type="match status" value="1"/>
</dbReference>
<dbReference type="InterPro" id="IPR011009">
    <property type="entry name" value="Kinase-like_dom_sf"/>
</dbReference>
<dbReference type="Gene3D" id="1.10.510.10">
    <property type="entry name" value="Transferase(Phosphotransferase) domain 1"/>
    <property type="match status" value="1"/>
</dbReference>
<dbReference type="Proteomes" id="UP001152646">
    <property type="component" value="Unassembled WGS sequence"/>
</dbReference>
<proteinExistence type="predicted"/>
<evidence type="ECO:0000313" key="2">
    <source>
        <dbReference type="Proteomes" id="UP001152646"/>
    </source>
</evidence>
<reference evidence="1" key="1">
    <citation type="submission" date="2021-07" db="EMBL/GenBank/DDBJ databases">
        <authorList>
            <person name="Branca A.L. A."/>
        </authorList>
    </citation>
    <scope>NUCLEOTIDE SEQUENCE</scope>
</reference>
<sequence length="404" mass="46272">MEEDIGPFQITHWLQPKAVAIGQHIETREKVLIRTENATPNLEQEATILRALSGGIGFQTLYWFGETHNQKTIITNTVGMSLEDAFEKSNRFFDMSLVLEIASQLIFRLEWMHSHNLFHGKLTPDSFSLGGSRWQTPQVVLNGFQNIDTSENAARKDLEAVADILVYLAIGPASWESFQAEKPDFVDIPSALKGFILILSDQEINPADYLIPRAYFHAARRSLAGRTILGGLGDPQERHSCLKYLASKDTNELFDTLGSKLVAVGSAFGDLTWGGDETKYLFESLDEIMAIYLVLLLRDKPTPKRRTYLMGAYHLPNRLWRDFRWYLCTGKRGAASIQILLNLTVYKYMGVLLEVIPSYNRYWAKFLSETAYFQMKIDSDSYQFWRNAWIYWKHCSNFLSKTSM</sequence>
<evidence type="ECO:0008006" key="3">
    <source>
        <dbReference type="Google" id="ProtNLM"/>
    </source>
</evidence>
<evidence type="ECO:0000313" key="1">
    <source>
        <dbReference type="EMBL" id="CAG8404073.1"/>
    </source>
</evidence>
<gene>
    <name evidence="1" type="ORF">PSALAMII_LOCUS8448</name>
</gene>
<protein>
    <recommendedName>
        <fullName evidence="3">Protein kinase domain-containing protein</fullName>
    </recommendedName>
</protein>
<name>A0A9W4JP33_9EURO</name>
<dbReference type="EMBL" id="CAJVPA010000208">
    <property type="protein sequence ID" value="CAG8404073.1"/>
    <property type="molecule type" value="Genomic_DNA"/>
</dbReference>
<organism evidence="1 2">
    <name type="scientific">Penicillium salamii</name>
    <dbReference type="NCBI Taxonomy" id="1612424"/>
    <lineage>
        <taxon>Eukaryota</taxon>
        <taxon>Fungi</taxon>
        <taxon>Dikarya</taxon>
        <taxon>Ascomycota</taxon>
        <taxon>Pezizomycotina</taxon>
        <taxon>Eurotiomycetes</taxon>
        <taxon>Eurotiomycetidae</taxon>
        <taxon>Eurotiales</taxon>
        <taxon>Aspergillaceae</taxon>
        <taxon>Penicillium</taxon>
    </lineage>
</organism>